<accession>Q2W206</accession>
<reference evidence="1 2" key="1">
    <citation type="journal article" date="2005" name="DNA Res.">
        <title>Complete genome sequence of the facultative anaerobic magnetotactic bacterium Magnetospirillum sp. strain AMB-1.</title>
        <authorList>
            <person name="Matsunaga T."/>
            <person name="Okamura Y."/>
            <person name="Fukuda Y."/>
            <person name="Wahyudi A.T."/>
            <person name="Murase Y."/>
            <person name="Takeyama H."/>
        </authorList>
    </citation>
    <scope>NUCLEOTIDE SEQUENCE [LARGE SCALE GENOMIC DNA]</scope>
    <source>
        <strain evidence="2">ATCC 700264 / AMB-1</strain>
    </source>
</reference>
<keyword evidence="2" id="KW-1185">Reference proteome</keyword>
<gene>
    <name evidence="1" type="ordered locus">amb3315</name>
</gene>
<organism evidence="1 2">
    <name type="scientific">Paramagnetospirillum magneticum (strain ATCC 700264 / AMB-1)</name>
    <name type="common">Magnetospirillum magneticum</name>
    <dbReference type="NCBI Taxonomy" id="342108"/>
    <lineage>
        <taxon>Bacteria</taxon>
        <taxon>Pseudomonadati</taxon>
        <taxon>Pseudomonadota</taxon>
        <taxon>Alphaproteobacteria</taxon>
        <taxon>Rhodospirillales</taxon>
        <taxon>Magnetospirillaceae</taxon>
        <taxon>Paramagnetospirillum</taxon>
    </lineage>
</organism>
<name>Q2W206_PARM1</name>
<dbReference type="HOGENOM" id="CLU_2735241_0_0_5"/>
<dbReference type="EMBL" id="AP007255">
    <property type="protein sequence ID" value="BAE52119.1"/>
    <property type="molecule type" value="Genomic_DNA"/>
</dbReference>
<proteinExistence type="predicted"/>
<dbReference type="KEGG" id="mag:amb3315"/>
<dbReference type="Proteomes" id="UP000007058">
    <property type="component" value="Chromosome"/>
</dbReference>
<protein>
    <submittedName>
        <fullName evidence="1">Uncharacterized protein</fullName>
    </submittedName>
</protein>
<evidence type="ECO:0000313" key="1">
    <source>
        <dbReference type="EMBL" id="BAE52119.1"/>
    </source>
</evidence>
<dbReference type="STRING" id="342108.amb3315"/>
<dbReference type="AlphaFoldDB" id="Q2W206"/>
<evidence type="ECO:0000313" key="2">
    <source>
        <dbReference type="Proteomes" id="UP000007058"/>
    </source>
</evidence>
<sequence length="71" mass="8493">MWEMSQAPLGLLPLPNGSTSLKRSKTVWPPMFLPWPRKLAQTPAAYWEQPFSVCSRRRLWRWLWHGLWCAR</sequence>